<keyword evidence="2" id="KW-1185">Reference proteome</keyword>
<comment type="caution">
    <text evidence="1">The sequence shown here is derived from an EMBL/GenBank/DDBJ whole genome shotgun (WGS) entry which is preliminary data.</text>
</comment>
<dbReference type="Proteomes" id="UP000828390">
    <property type="component" value="Unassembled WGS sequence"/>
</dbReference>
<dbReference type="AlphaFoldDB" id="A0A9D4C2T0"/>
<protein>
    <submittedName>
        <fullName evidence="1">Uncharacterized protein</fullName>
    </submittedName>
</protein>
<sequence length="108" mass="12892">MIAFTSILTWDFMKPNPNALPLRHVKTLTRYHSATSQTLTRYHCATSQTLTRYHCATSPFMFIGETKRSIKYSTKYTVSKQPWKRRYKSFFILPILNDDYIYVNELIW</sequence>
<gene>
    <name evidence="1" type="ORF">DPMN_059011</name>
</gene>
<organism evidence="1 2">
    <name type="scientific">Dreissena polymorpha</name>
    <name type="common">Zebra mussel</name>
    <name type="synonym">Mytilus polymorpha</name>
    <dbReference type="NCBI Taxonomy" id="45954"/>
    <lineage>
        <taxon>Eukaryota</taxon>
        <taxon>Metazoa</taxon>
        <taxon>Spiralia</taxon>
        <taxon>Lophotrochozoa</taxon>
        <taxon>Mollusca</taxon>
        <taxon>Bivalvia</taxon>
        <taxon>Autobranchia</taxon>
        <taxon>Heteroconchia</taxon>
        <taxon>Euheterodonta</taxon>
        <taxon>Imparidentia</taxon>
        <taxon>Neoheterodontei</taxon>
        <taxon>Myida</taxon>
        <taxon>Dreissenoidea</taxon>
        <taxon>Dreissenidae</taxon>
        <taxon>Dreissena</taxon>
    </lineage>
</organism>
<proteinExistence type="predicted"/>
<evidence type="ECO:0000313" key="2">
    <source>
        <dbReference type="Proteomes" id="UP000828390"/>
    </source>
</evidence>
<reference evidence="1" key="1">
    <citation type="journal article" date="2019" name="bioRxiv">
        <title>The Genome of the Zebra Mussel, Dreissena polymorpha: A Resource for Invasive Species Research.</title>
        <authorList>
            <person name="McCartney M.A."/>
            <person name="Auch B."/>
            <person name="Kono T."/>
            <person name="Mallez S."/>
            <person name="Zhang Y."/>
            <person name="Obille A."/>
            <person name="Becker A."/>
            <person name="Abrahante J.E."/>
            <person name="Garbe J."/>
            <person name="Badalamenti J.P."/>
            <person name="Herman A."/>
            <person name="Mangelson H."/>
            <person name="Liachko I."/>
            <person name="Sullivan S."/>
            <person name="Sone E.D."/>
            <person name="Koren S."/>
            <person name="Silverstein K.A.T."/>
            <person name="Beckman K.B."/>
            <person name="Gohl D.M."/>
        </authorList>
    </citation>
    <scope>NUCLEOTIDE SEQUENCE</scope>
    <source>
        <strain evidence="1">Duluth1</strain>
        <tissue evidence="1">Whole animal</tissue>
    </source>
</reference>
<name>A0A9D4C2T0_DREPO</name>
<evidence type="ECO:0000313" key="1">
    <source>
        <dbReference type="EMBL" id="KAH3716292.1"/>
    </source>
</evidence>
<accession>A0A9D4C2T0</accession>
<reference evidence="1" key="2">
    <citation type="submission" date="2020-11" db="EMBL/GenBank/DDBJ databases">
        <authorList>
            <person name="McCartney M.A."/>
            <person name="Auch B."/>
            <person name="Kono T."/>
            <person name="Mallez S."/>
            <person name="Becker A."/>
            <person name="Gohl D.M."/>
            <person name="Silverstein K.A.T."/>
            <person name="Koren S."/>
            <person name="Bechman K.B."/>
            <person name="Herman A."/>
            <person name="Abrahante J.E."/>
            <person name="Garbe J."/>
        </authorList>
    </citation>
    <scope>NUCLEOTIDE SEQUENCE</scope>
    <source>
        <strain evidence="1">Duluth1</strain>
        <tissue evidence="1">Whole animal</tissue>
    </source>
</reference>
<dbReference type="EMBL" id="JAIWYP010000013">
    <property type="protein sequence ID" value="KAH3716292.1"/>
    <property type="molecule type" value="Genomic_DNA"/>
</dbReference>